<keyword evidence="3 6" id="KW-0812">Transmembrane</keyword>
<dbReference type="Pfam" id="PF02706">
    <property type="entry name" value="Wzz"/>
    <property type="match status" value="1"/>
</dbReference>
<sequence length="279" mass="32207">MAEKYNDEIDLTELFIKGKNILFRNKLLITSFFIGGILLGFLYYKLKPSVYQSEVVIRSGILNESLLSVINENLNKLIEEDNNEALSSKLNISSELSQQVLSIEIESTEEDDEEESSYYVVTIKSLVNHRWPELQTGMIHYLSANQFVKKRIDIREERFKNYIAKLDQEIKEIDSLKLSLGSAEKYGNDNVIVMNPSDVYATLVRLYQQRQEYKESLEFNEAVEVVENFDAYQRPVSPRPVFSMGVGGLIGLILALFVAFGKELNRYMRRYEETHPTEG</sequence>
<dbReference type="OrthoDB" id="981095at2"/>
<dbReference type="Proteomes" id="UP000011135">
    <property type="component" value="Unassembled WGS sequence"/>
</dbReference>
<feature type="domain" description="Polysaccharide chain length determinant N-terminal" evidence="7">
    <location>
        <begin position="7"/>
        <end position="65"/>
    </location>
</feature>
<keyword evidence="9" id="KW-1185">Reference proteome</keyword>
<evidence type="ECO:0000313" key="9">
    <source>
        <dbReference type="Proteomes" id="UP000011135"/>
    </source>
</evidence>
<reference evidence="8 9" key="1">
    <citation type="submission" date="2012-12" db="EMBL/GenBank/DDBJ databases">
        <title>Genome assembly of Fulvivirga imtechensis AK7.</title>
        <authorList>
            <person name="Nupur N."/>
            <person name="Khatri I."/>
            <person name="Kumar R."/>
            <person name="Subramanian S."/>
            <person name="Pinnaka A."/>
        </authorList>
    </citation>
    <scope>NUCLEOTIDE SEQUENCE [LARGE SCALE GENOMIC DNA]</scope>
    <source>
        <strain evidence="8 9">AK7</strain>
    </source>
</reference>
<evidence type="ECO:0000256" key="1">
    <source>
        <dbReference type="ARBA" id="ARBA00004651"/>
    </source>
</evidence>
<dbReference type="STRING" id="1237149.C900_02795"/>
<dbReference type="EMBL" id="AMZN01000040">
    <property type="protein sequence ID" value="ELR71454.1"/>
    <property type="molecule type" value="Genomic_DNA"/>
</dbReference>
<evidence type="ECO:0000256" key="5">
    <source>
        <dbReference type="ARBA" id="ARBA00023136"/>
    </source>
</evidence>
<comment type="caution">
    <text evidence="8">The sequence shown here is derived from an EMBL/GenBank/DDBJ whole genome shotgun (WGS) entry which is preliminary data.</text>
</comment>
<evidence type="ECO:0000313" key="8">
    <source>
        <dbReference type="EMBL" id="ELR71454.1"/>
    </source>
</evidence>
<feature type="transmembrane region" description="Helical" evidence="6">
    <location>
        <begin position="241"/>
        <end position="260"/>
    </location>
</feature>
<accession>L8JV44</accession>
<name>L8JV44_9BACT</name>
<organism evidence="8 9">
    <name type="scientific">Fulvivirga imtechensis AK7</name>
    <dbReference type="NCBI Taxonomy" id="1237149"/>
    <lineage>
        <taxon>Bacteria</taxon>
        <taxon>Pseudomonadati</taxon>
        <taxon>Bacteroidota</taxon>
        <taxon>Cytophagia</taxon>
        <taxon>Cytophagales</taxon>
        <taxon>Fulvivirgaceae</taxon>
        <taxon>Fulvivirga</taxon>
    </lineage>
</organism>
<evidence type="ECO:0000256" key="2">
    <source>
        <dbReference type="ARBA" id="ARBA00022475"/>
    </source>
</evidence>
<dbReference type="GO" id="GO:0005886">
    <property type="term" value="C:plasma membrane"/>
    <property type="evidence" value="ECO:0007669"/>
    <property type="project" value="UniProtKB-SubCell"/>
</dbReference>
<dbReference type="InterPro" id="IPR050445">
    <property type="entry name" value="Bact_polysacc_biosynth/exp"/>
</dbReference>
<protein>
    <recommendedName>
        <fullName evidence="7">Polysaccharide chain length determinant N-terminal domain-containing protein</fullName>
    </recommendedName>
</protein>
<dbReference type="AlphaFoldDB" id="L8JV44"/>
<keyword evidence="2" id="KW-1003">Cell membrane</keyword>
<keyword evidence="4 6" id="KW-1133">Transmembrane helix</keyword>
<keyword evidence="5 6" id="KW-0472">Membrane</keyword>
<gene>
    <name evidence="8" type="ORF">C900_02795</name>
</gene>
<evidence type="ECO:0000256" key="4">
    <source>
        <dbReference type="ARBA" id="ARBA00022989"/>
    </source>
</evidence>
<evidence type="ECO:0000256" key="3">
    <source>
        <dbReference type="ARBA" id="ARBA00022692"/>
    </source>
</evidence>
<evidence type="ECO:0000256" key="6">
    <source>
        <dbReference type="SAM" id="Phobius"/>
    </source>
</evidence>
<feature type="transmembrane region" description="Helical" evidence="6">
    <location>
        <begin position="27"/>
        <end position="44"/>
    </location>
</feature>
<dbReference type="eggNOG" id="COG3206">
    <property type="taxonomic scope" value="Bacteria"/>
</dbReference>
<dbReference type="InterPro" id="IPR003856">
    <property type="entry name" value="LPS_length_determ_N"/>
</dbReference>
<dbReference type="PANTHER" id="PTHR32309:SF31">
    <property type="entry name" value="CAPSULAR EXOPOLYSACCHARIDE FAMILY"/>
    <property type="match status" value="1"/>
</dbReference>
<dbReference type="RefSeq" id="WP_009580098.1">
    <property type="nucleotide sequence ID" value="NZ_AMZN01000040.1"/>
</dbReference>
<dbReference type="PANTHER" id="PTHR32309">
    <property type="entry name" value="TYROSINE-PROTEIN KINASE"/>
    <property type="match status" value="1"/>
</dbReference>
<proteinExistence type="predicted"/>
<evidence type="ECO:0000259" key="7">
    <source>
        <dbReference type="Pfam" id="PF02706"/>
    </source>
</evidence>
<comment type="subcellular location">
    <subcellularLocation>
        <location evidence="1">Cell membrane</location>
        <topology evidence="1">Multi-pass membrane protein</topology>
    </subcellularLocation>
</comment>